<reference evidence="1" key="1">
    <citation type="submission" date="2022-11" db="EMBL/GenBank/DDBJ databases">
        <title>Centuries of genome instability and evolution in soft-shell clam transmissible cancer (bioRxiv).</title>
        <authorList>
            <person name="Hart S.F.M."/>
            <person name="Yonemitsu M.A."/>
            <person name="Giersch R.M."/>
            <person name="Beal B.F."/>
            <person name="Arriagada G."/>
            <person name="Davis B.W."/>
            <person name="Ostrander E.A."/>
            <person name="Goff S.P."/>
            <person name="Metzger M.J."/>
        </authorList>
    </citation>
    <scope>NUCLEOTIDE SEQUENCE</scope>
    <source>
        <strain evidence="1">MELC-2E11</strain>
        <tissue evidence="1">Siphon/mantle</tissue>
    </source>
</reference>
<sequence>IGFRVTVPEDSECDNVLIGRKNRWVLKLNGEMSFYCTYKGLKVLPGKSFTDYHACLKCACDGNGLACNTMGFRVAVPEDSECDNVLIGCKNRWVLKSDNTKKCPKKKIPQNISAVGK</sequence>
<dbReference type="EMBL" id="CP111013">
    <property type="protein sequence ID" value="WAQ97629.1"/>
    <property type="molecule type" value="Genomic_DNA"/>
</dbReference>
<name>A0ABY7DJV6_MYAAR</name>
<proteinExistence type="predicted"/>
<feature type="non-terminal residue" evidence="1">
    <location>
        <position position="117"/>
    </location>
</feature>
<keyword evidence="2" id="KW-1185">Reference proteome</keyword>
<protein>
    <submittedName>
        <fullName evidence="1">Uncharacterized protein</fullName>
    </submittedName>
</protein>
<dbReference type="Proteomes" id="UP001164746">
    <property type="component" value="Chromosome 2"/>
</dbReference>
<evidence type="ECO:0000313" key="1">
    <source>
        <dbReference type="EMBL" id="WAQ97629.1"/>
    </source>
</evidence>
<accession>A0ABY7DJV6</accession>
<evidence type="ECO:0000313" key="2">
    <source>
        <dbReference type="Proteomes" id="UP001164746"/>
    </source>
</evidence>
<organism evidence="1 2">
    <name type="scientific">Mya arenaria</name>
    <name type="common">Soft-shell clam</name>
    <dbReference type="NCBI Taxonomy" id="6604"/>
    <lineage>
        <taxon>Eukaryota</taxon>
        <taxon>Metazoa</taxon>
        <taxon>Spiralia</taxon>
        <taxon>Lophotrochozoa</taxon>
        <taxon>Mollusca</taxon>
        <taxon>Bivalvia</taxon>
        <taxon>Autobranchia</taxon>
        <taxon>Heteroconchia</taxon>
        <taxon>Euheterodonta</taxon>
        <taxon>Imparidentia</taxon>
        <taxon>Neoheterodontei</taxon>
        <taxon>Myida</taxon>
        <taxon>Myoidea</taxon>
        <taxon>Myidae</taxon>
        <taxon>Mya</taxon>
    </lineage>
</organism>
<gene>
    <name evidence="1" type="ORF">MAR_030319</name>
</gene>
<dbReference type="Gene3D" id="2.60.40.1900">
    <property type="entry name" value="Beta-microseminoprotein (PSP94) domain"/>
    <property type="match status" value="1"/>
</dbReference>